<comment type="caution">
    <text evidence="1">The sequence shown here is derived from an EMBL/GenBank/DDBJ whole genome shotgun (WGS) entry which is preliminary data.</text>
</comment>
<reference evidence="1" key="1">
    <citation type="submission" date="2019-08" db="EMBL/GenBank/DDBJ databases">
        <authorList>
            <person name="Kucharzyk K."/>
            <person name="Murdoch R.W."/>
            <person name="Higgins S."/>
            <person name="Loffler F."/>
        </authorList>
    </citation>
    <scope>NUCLEOTIDE SEQUENCE</scope>
</reference>
<proteinExistence type="predicted"/>
<organism evidence="1">
    <name type="scientific">bioreactor metagenome</name>
    <dbReference type="NCBI Taxonomy" id="1076179"/>
    <lineage>
        <taxon>unclassified sequences</taxon>
        <taxon>metagenomes</taxon>
        <taxon>ecological metagenomes</taxon>
    </lineage>
</organism>
<accession>A0A645FK65</accession>
<sequence length="232" mass="26005">MSYDGLSRIQWVKDNFKSVSISHAYTCRYSIGSYTSYSTWVALGDNESGLGYIRDVQSNTPIPSSPYEISSISLNEQFAPLIGINAALKNSMTTKLEYKKQRSLALNLSSTQLIDAMTDEFVIGAGYVIKDFDVILKLKNNSQSRIKNDLKINADLSYKDIKSLLRKIDQNLTQASSGNKLLTLKIMADYVFSSKVNIQMFFDRQVSTPLISSTFPVSSTNFGVSFKFMLTR</sequence>
<protein>
    <submittedName>
        <fullName evidence="1">Uncharacterized protein</fullName>
    </submittedName>
</protein>
<evidence type="ECO:0000313" key="1">
    <source>
        <dbReference type="EMBL" id="MPN13952.1"/>
    </source>
</evidence>
<name>A0A645FK65_9ZZZZ</name>
<dbReference type="AlphaFoldDB" id="A0A645FK65"/>
<dbReference type="InterPro" id="IPR026377">
    <property type="entry name" value="Cell_surface_SprA"/>
</dbReference>
<gene>
    <name evidence="1" type="ORF">SDC9_161278</name>
</gene>
<dbReference type="EMBL" id="VSSQ01060523">
    <property type="protein sequence ID" value="MPN13952.1"/>
    <property type="molecule type" value="Genomic_DNA"/>
</dbReference>
<dbReference type="NCBIfam" id="TIGR04189">
    <property type="entry name" value="surface_SprA"/>
    <property type="match status" value="1"/>
</dbReference>